<evidence type="ECO:0000313" key="3">
    <source>
        <dbReference type="EMBL" id="GFG60968.1"/>
    </source>
</evidence>
<gene>
    <name evidence="3" type="ORF">MMUR_51040</name>
</gene>
<dbReference type="Proteomes" id="UP000465241">
    <property type="component" value="Unassembled WGS sequence"/>
</dbReference>
<dbReference type="Pfam" id="PF05305">
    <property type="entry name" value="DUF732"/>
    <property type="match status" value="1"/>
</dbReference>
<reference evidence="3 4" key="1">
    <citation type="journal article" date="2019" name="Emerg. Microbes Infect.">
        <title>Comprehensive subspecies identification of 175 nontuberculous mycobacteria species based on 7547 genomic profiles.</title>
        <authorList>
            <person name="Matsumoto Y."/>
            <person name="Kinjo T."/>
            <person name="Motooka D."/>
            <person name="Nabeya D."/>
            <person name="Jung N."/>
            <person name="Uechi K."/>
            <person name="Horii T."/>
            <person name="Iida T."/>
            <person name="Fujita J."/>
            <person name="Nakamura S."/>
        </authorList>
    </citation>
    <scope>NUCLEOTIDE SEQUENCE [LARGE SCALE GENOMIC DNA]</scope>
    <source>
        <strain evidence="3 4">JCM 13392</strain>
    </source>
</reference>
<evidence type="ECO:0000256" key="1">
    <source>
        <dbReference type="SAM" id="SignalP"/>
    </source>
</evidence>
<keyword evidence="4" id="KW-1185">Reference proteome</keyword>
<feature type="signal peptide" evidence="1">
    <location>
        <begin position="1"/>
        <end position="23"/>
    </location>
</feature>
<proteinExistence type="predicted"/>
<accession>A0A7I9WUD1</accession>
<organism evidence="3 4">
    <name type="scientific">Mycolicibacterium murale</name>
    <dbReference type="NCBI Taxonomy" id="182220"/>
    <lineage>
        <taxon>Bacteria</taxon>
        <taxon>Bacillati</taxon>
        <taxon>Actinomycetota</taxon>
        <taxon>Actinomycetes</taxon>
        <taxon>Mycobacteriales</taxon>
        <taxon>Mycobacteriaceae</taxon>
        <taxon>Mycolicibacterium</taxon>
    </lineage>
</organism>
<feature type="domain" description="DUF732" evidence="2">
    <location>
        <begin position="25"/>
        <end position="93"/>
    </location>
</feature>
<evidence type="ECO:0000313" key="4">
    <source>
        <dbReference type="Proteomes" id="UP000465241"/>
    </source>
</evidence>
<keyword evidence="1" id="KW-0732">Signal</keyword>
<comment type="caution">
    <text evidence="3">The sequence shown here is derived from an EMBL/GenBank/DDBJ whole genome shotgun (WGS) entry which is preliminary data.</text>
</comment>
<dbReference type="InterPro" id="IPR007969">
    <property type="entry name" value="DUF732"/>
</dbReference>
<dbReference type="RefSeq" id="WP_068915899.1">
    <property type="nucleotide sequence ID" value="NZ_BAAAMC010000010.1"/>
</dbReference>
<dbReference type="EMBL" id="BLKT01000003">
    <property type="protein sequence ID" value="GFG60968.1"/>
    <property type="molecule type" value="Genomic_DNA"/>
</dbReference>
<protein>
    <recommendedName>
        <fullName evidence="2">DUF732 domain-containing protein</fullName>
    </recommendedName>
</protein>
<evidence type="ECO:0000259" key="2">
    <source>
        <dbReference type="Pfam" id="PF05305"/>
    </source>
</evidence>
<name>A0A7I9WUD1_9MYCO</name>
<dbReference type="AlphaFoldDB" id="A0A7I9WUD1"/>
<feature type="chain" id="PRO_5029707308" description="DUF732 domain-containing protein" evidence="1">
    <location>
        <begin position="24"/>
        <end position="93"/>
    </location>
</feature>
<sequence>MLKLLLVPATLAAALTVAAPAYAGEEEFLTDLANNNFTGPTDVALTMGYQICTDIAHSVPEATTVEAIYQNTADEVTYEDAQFIYDAAFIYLC</sequence>